<dbReference type="AlphaFoldDB" id="A0AAD0Q6D8"/>
<feature type="compositionally biased region" description="Low complexity" evidence="1">
    <location>
        <begin position="99"/>
        <end position="117"/>
    </location>
</feature>
<feature type="compositionally biased region" description="Gly residues" evidence="1">
    <location>
        <begin position="118"/>
        <end position="145"/>
    </location>
</feature>
<proteinExistence type="predicted"/>
<accession>A0AAD0Q6D8</accession>
<name>A0AAD0Q6D8_9ACTN</name>
<feature type="region of interest" description="Disordered" evidence="1">
    <location>
        <begin position="51"/>
        <end position="150"/>
    </location>
</feature>
<protein>
    <recommendedName>
        <fullName evidence="4">Secreted protein</fullName>
    </recommendedName>
</protein>
<evidence type="ECO:0000313" key="2">
    <source>
        <dbReference type="EMBL" id="AXI73053.1"/>
    </source>
</evidence>
<evidence type="ECO:0000313" key="3">
    <source>
        <dbReference type="Proteomes" id="UP000253779"/>
    </source>
</evidence>
<reference evidence="2 3" key="1">
    <citation type="submission" date="2018-07" db="EMBL/GenBank/DDBJ databases">
        <title>Complete genome sequence of soil actinomycete Streptomyces cavourensis tj430.</title>
        <authorList>
            <person name="Wang P."/>
            <person name="Huang Y."/>
        </authorList>
    </citation>
    <scope>NUCLEOTIDE SEQUENCE [LARGE SCALE GENOMIC DNA]</scope>
    <source>
        <strain evidence="2 3">TJ430</strain>
    </source>
</reference>
<organism evidence="2 3">
    <name type="scientific">Streptomyces cavourensis</name>
    <dbReference type="NCBI Taxonomy" id="67258"/>
    <lineage>
        <taxon>Bacteria</taxon>
        <taxon>Bacillati</taxon>
        <taxon>Actinomycetota</taxon>
        <taxon>Actinomycetes</taxon>
        <taxon>Kitasatosporales</taxon>
        <taxon>Streptomycetaceae</taxon>
        <taxon>Streptomyces</taxon>
    </lineage>
</organism>
<sequence>MRRLVKRLPLKQGIAWTLSTAVAGALSWWGVHTVMAATAYPPPVAVALTEERVEAESRTTPAPSASDRPNTPVGSVDPAATGTEEGPGDEATGRPDPGPGAESGAEASAGTGASPAPGRGGASPSGGPSGGAGAEGTAAGGGSGSAEGEVKSYTVDGGRVAFSLGRDSAELVSATPNAGWRMQVWHHPQWIRVTFTQGERGIDVFCSWHEHPPLVQIEGQ</sequence>
<dbReference type="Proteomes" id="UP000253779">
    <property type="component" value="Chromosome"/>
</dbReference>
<gene>
    <name evidence="2" type="ORF">DTW94_18650</name>
</gene>
<evidence type="ECO:0000256" key="1">
    <source>
        <dbReference type="SAM" id="MobiDB-lite"/>
    </source>
</evidence>
<feature type="compositionally biased region" description="Polar residues" evidence="1">
    <location>
        <begin position="58"/>
        <end position="73"/>
    </location>
</feature>
<evidence type="ECO:0008006" key="4">
    <source>
        <dbReference type="Google" id="ProtNLM"/>
    </source>
</evidence>
<dbReference type="EMBL" id="CP030930">
    <property type="protein sequence ID" value="AXI73053.1"/>
    <property type="molecule type" value="Genomic_DNA"/>
</dbReference>